<organism evidence="2 3">
    <name type="scientific">Deinococcus psychrotolerans</name>
    <dbReference type="NCBI Taxonomy" id="2489213"/>
    <lineage>
        <taxon>Bacteria</taxon>
        <taxon>Thermotogati</taxon>
        <taxon>Deinococcota</taxon>
        <taxon>Deinococci</taxon>
        <taxon>Deinococcales</taxon>
        <taxon>Deinococcaceae</taxon>
        <taxon>Deinococcus</taxon>
    </lineage>
</organism>
<accession>A0A3G8YSA7</accession>
<reference evidence="2 3" key="1">
    <citation type="submission" date="2018-11" db="EMBL/GenBank/DDBJ databases">
        <title>Deinococcus shelandsis sp. nov., isolated from South Shetland Islands soil of Antarctica.</title>
        <authorList>
            <person name="Tian J."/>
        </authorList>
    </citation>
    <scope>NUCLEOTIDE SEQUENCE [LARGE SCALE GENOMIC DNA]</scope>
    <source>
        <strain evidence="2 3">S14-83T</strain>
    </source>
</reference>
<evidence type="ECO:0000256" key="1">
    <source>
        <dbReference type="SAM" id="SignalP"/>
    </source>
</evidence>
<sequence>MKRSRWRCLSLLLGLTLGQASAQQTSTQQAQGELPVQSATCPAVDETLISLQVGDDNRGDATALISGAGILISEGGLLPEEATYIAETLLCAGNSYVRLKPQVGVVFSPGNQQIVVTPAPLLLGQHDYDLATGSLSPSTRLPVLRLTYQVGGRIGLQLATAQTEISPEVRLGKATAALRLRGQYDSSQPQSTAAQLGFRASYPLTRALDAEVLYQEDRSVTSSVSGAASGFSGLRLTYHPAQVPQLKSLTFLLPTRNTLEIYDNGFLIQSVDALPGRVNLQNIPLHYQKGEISVRAVSGAREVAHISYDLGSAPVSTGPQLLAEGGWLDQHAYVGTQLNWAINPHWAMTGAASWQDQVGAQLSAGVSASFDPVSLNASISAVLDAQNKLQAALNAGINYTLGDYGVGGVVSLPLDNLKAFQVSFTSSLNRSGVNVTSSFGYQNSSQQFSGALSAGWQVSQQLALQNFVSVTGESSRFGIRATYTPGPNDTLRTEASARPSVSYTHAFNDATSVKLTTDFSGAQLEYRSQSLVDAYLLADTSGMAVLNVRGALTLVAGQLSAGLNNAGNILVVHTGVPNLRISLNGQPQGRTDAAGDVVLSGVDADVPQLIRFNLDDLPLEVSVKNNEFSVRVVEAGVYELDLRDQFTVSRLITFKWKNGQPAAEGRLVVGRKTYLLDADGSAFVDSANRDLPAELQFGDEKCNVLLRQLSEVTCQP</sequence>
<name>A0A3G8YSA7_9DEIO</name>
<dbReference type="KEGG" id="dph:EHF33_14375"/>
<dbReference type="EMBL" id="CP034184">
    <property type="protein sequence ID" value="AZI44096.1"/>
    <property type="molecule type" value="Genomic_DNA"/>
</dbReference>
<gene>
    <name evidence="2" type="ORF">EHF33_14375</name>
</gene>
<feature type="chain" id="PRO_5018172214" description="Fimbrial biogenesis outer membrane usher protein" evidence="1">
    <location>
        <begin position="23"/>
        <end position="716"/>
    </location>
</feature>
<protein>
    <recommendedName>
        <fullName evidence="4">Fimbrial biogenesis outer membrane usher protein</fullName>
    </recommendedName>
</protein>
<evidence type="ECO:0000313" key="2">
    <source>
        <dbReference type="EMBL" id="AZI44096.1"/>
    </source>
</evidence>
<keyword evidence="1" id="KW-0732">Signal</keyword>
<dbReference type="AlphaFoldDB" id="A0A3G8YSA7"/>
<keyword evidence="3" id="KW-1185">Reference proteome</keyword>
<dbReference type="Proteomes" id="UP000276417">
    <property type="component" value="Chromosome 2"/>
</dbReference>
<evidence type="ECO:0000313" key="3">
    <source>
        <dbReference type="Proteomes" id="UP000276417"/>
    </source>
</evidence>
<dbReference type="OrthoDB" id="54630at2"/>
<evidence type="ECO:0008006" key="4">
    <source>
        <dbReference type="Google" id="ProtNLM"/>
    </source>
</evidence>
<dbReference type="RefSeq" id="WP_124873415.1">
    <property type="nucleotide sequence ID" value="NZ_CP034184.1"/>
</dbReference>
<proteinExistence type="predicted"/>
<feature type="signal peptide" evidence="1">
    <location>
        <begin position="1"/>
        <end position="22"/>
    </location>
</feature>